<evidence type="ECO:0000256" key="7">
    <source>
        <dbReference type="SAM" id="Phobius"/>
    </source>
</evidence>
<feature type="transmembrane region" description="Helical" evidence="7">
    <location>
        <begin position="670"/>
        <end position="687"/>
    </location>
</feature>
<reference evidence="8" key="1">
    <citation type="journal article" date="2023" name="G3 (Bethesda)">
        <title>Whole genome assembly and annotation of the endangered Caribbean coral Acropora cervicornis.</title>
        <authorList>
            <person name="Selwyn J.D."/>
            <person name="Vollmer S.V."/>
        </authorList>
    </citation>
    <scope>NUCLEOTIDE SEQUENCE</scope>
    <source>
        <strain evidence="8">K2</strain>
    </source>
</reference>
<feature type="transmembrane region" description="Helical" evidence="7">
    <location>
        <begin position="128"/>
        <end position="151"/>
    </location>
</feature>
<reference evidence="8" key="2">
    <citation type="journal article" date="2023" name="Science">
        <title>Genomic signatures of disease resistance in endangered staghorn corals.</title>
        <authorList>
            <person name="Vollmer S.V."/>
            <person name="Selwyn J.D."/>
            <person name="Despard B.A."/>
            <person name="Roesel C.L."/>
        </authorList>
    </citation>
    <scope>NUCLEOTIDE SEQUENCE</scope>
    <source>
        <strain evidence="8">K2</strain>
    </source>
</reference>
<feature type="transmembrane region" description="Helical" evidence="7">
    <location>
        <begin position="203"/>
        <end position="220"/>
    </location>
</feature>
<evidence type="ECO:0000313" key="9">
    <source>
        <dbReference type="Proteomes" id="UP001249851"/>
    </source>
</evidence>
<dbReference type="AlphaFoldDB" id="A0AAD9V5J4"/>
<comment type="similarity">
    <text evidence="2">Belongs to the autoinducer-2 exporter (AI-2E) (TC 2.A.86) family.</text>
</comment>
<keyword evidence="9" id="KW-1185">Reference proteome</keyword>
<evidence type="ECO:0000256" key="4">
    <source>
        <dbReference type="ARBA" id="ARBA00022989"/>
    </source>
</evidence>
<feature type="transmembrane region" description="Helical" evidence="7">
    <location>
        <begin position="456"/>
        <end position="478"/>
    </location>
</feature>
<keyword evidence="3 7" id="KW-0812">Transmembrane</keyword>
<feature type="region of interest" description="Disordered" evidence="6">
    <location>
        <begin position="288"/>
        <end position="323"/>
    </location>
</feature>
<evidence type="ECO:0000256" key="2">
    <source>
        <dbReference type="ARBA" id="ARBA00009773"/>
    </source>
</evidence>
<proteinExistence type="inferred from homology"/>
<evidence type="ECO:0000256" key="1">
    <source>
        <dbReference type="ARBA" id="ARBA00004141"/>
    </source>
</evidence>
<name>A0AAD9V5J4_ACRCE</name>
<keyword evidence="5 7" id="KW-0472">Membrane</keyword>
<comment type="caution">
    <text evidence="8">The sequence shown here is derived from an EMBL/GenBank/DDBJ whole genome shotgun (WGS) entry which is preliminary data.</text>
</comment>
<feature type="transmembrane region" description="Helical" evidence="7">
    <location>
        <begin position="369"/>
        <end position="387"/>
    </location>
</feature>
<evidence type="ECO:0000256" key="6">
    <source>
        <dbReference type="SAM" id="MobiDB-lite"/>
    </source>
</evidence>
<organism evidence="8 9">
    <name type="scientific">Acropora cervicornis</name>
    <name type="common">Staghorn coral</name>
    <dbReference type="NCBI Taxonomy" id="6130"/>
    <lineage>
        <taxon>Eukaryota</taxon>
        <taxon>Metazoa</taxon>
        <taxon>Cnidaria</taxon>
        <taxon>Anthozoa</taxon>
        <taxon>Hexacorallia</taxon>
        <taxon>Scleractinia</taxon>
        <taxon>Astrocoeniina</taxon>
        <taxon>Acroporidae</taxon>
        <taxon>Acropora</taxon>
    </lineage>
</organism>
<comment type="subcellular location">
    <subcellularLocation>
        <location evidence="1">Membrane</location>
        <topology evidence="1">Multi-pass membrane protein</topology>
    </subcellularLocation>
</comment>
<gene>
    <name evidence="8" type="ORF">P5673_014812</name>
</gene>
<dbReference type="EMBL" id="JARQWQ010000030">
    <property type="protein sequence ID" value="KAK2562069.1"/>
    <property type="molecule type" value="Genomic_DNA"/>
</dbReference>
<protein>
    <submittedName>
        <fullName evidence="8">Transmembrane protein 245</fullName>
    </submittedName>
</protein>
<feature type="transmembrane region" description="Helical" evidence="7">
    <location>
        <begin position="394"/>
        <end position="413"/>
    </location>
</feature>
<keyword evidence="4 7" id="KW-1133">Transmembrane helix</keyword>
<feature type="transmembrane region" description="Helical" evidence="7">
    <location>
        <begin position="179"/>
        <end position="196"/>
    </location>
</feature>
<feature type="transmembrane region" description="Helical" evidence="7">
    <location>
        <begin position="69"/>
        <end position="87"/>
    </location>
</feature>
<evidence type="ECO:0000256" key="3">
    <source>
        <dbReference type="ARBA" id="ARBA00022692"/>
    </source>
</evidence>
<dbReference type="PANTHER" id="PTHR21716:SF4">
    <property type="entry name" value="TRANSMEMBRANE PROTEIN 245"/>
    <property type="match status" value="1"/>
</dbReference>
<feature type="transmembrane region" description="Helical" evidence="7">
    <location>
        <begin position="39"/>
        <end position="63"/>
    </location>
</feature>
<dbReference type="GO" id="GO:0016020">
    <property type="term" value="C:membrane"/>
    <property type="evidence" value="ECO:0007669"/>
    <property type="project" value="UniProtKB-SubCell"/>
</dbReference>
<feature type="transmembrane region" description="Helical" evidence="7">
    <location>
        <begin position="643"/>
        <end position="663"/>
    </location>
</feature>
<dbReference type="PANTHER" id="PTHR21716">
    <property type="entry name" value="TRANSMEMBRANE PROTEIN"/>
    <property type="match status" value="1"/>
</dbReference>
<sequence>MTSTTETRRQANMDALSTPFSAVFTSVGVLQNEKAMKLAFYNTAALVFVALSGCTAVAVYYVMEPFLRPLLWATLCGAFLYPFKWKLTQMVRGFLRSLRESNTPLVIGATMVPFRLANRFSDFIGSFVVYRIRIFILAGVMSAICFVLYIMQPFNEIFWILKGCGVVVNLLLDIFHNPYLVWSIVIGYILILIFFWSPNSSSIISLFSLPVWIMFLLHLVSLTGSYRILCFMLLGVCSIVGFMTSTSEETDQVDGAQDWKKKQHRLFRDLSVAAAVLVSCASITNTELDDSTEQTTREPFTDGSSEEPAITQMDSTDGRDTVDGQALSRHHRGLQRTKRELHINKEGRYASRSQLYFEALFWGIFLSRLWLYMELFLILLIPVMFYVLKQLLSLWSLSVSSSTLYMILIQLWAKVKSWANDRKQALVPTQLSGLLKGGINVDRMINSIMDRSMENIISIFMVFFLFVAFSLITVFFAVQVHQESSQLVSVSANLMNKVMADNPQLVNWIQENKELKNTVEQNIERAYMHGRQFLAAKVQSMFGDANSSSLQEEVLDLTDRIYNSWITWGNSSGTKEVTANGTIIATETSKGINVTYILSGANVRNLLNLFDIRVLFSLIRENLGTLLSLIESVWIFLKGNVSFAFNFVTTVLSIVFFSGAYVLNTGLSMIIFVTALFYLLSISGEQYKPVE</sequence>
<accession>A0AAD9V5J4</accession>
<dbReference type="Proteomes" id="UP001249851">
    <property type="component" value="Unassembled WGS sequence"/>
</dbReference>
<evidence type="ECO:0000256" key="5">
    <source>
        <dbReference type="ARBA" id="ARBA00023136"/>
    </source>
</evidence>
<dbReference type="InterPro" id="IPR002549">
    <property type="entry name" value="AI-2E-like"/>
</dbReference>
<evidence type="ECO:0000313" key="8">
    <source>
        <dbReference type="EMBL" id="KAK2562069.1"/>
    </source>
</evidence>